<keyword evidence="3" id="KW-1185">Reference proteome</keyword>
<dbReference type="EMBL" id="FPBN01000007">
    <property type="protein sequence ID" value="SFU78388.1"/>
    <property type="molecule type" value="Genomic_DNA"/>
</dbReference>
<name>A0A1I7IZN7_9STRE</name>
<reference evidence="3" key="1">
    <citation type="submission" date="2016-10" db="EMBL/GenBank/DDBJ databases">
        <authorList>
            <person name="Varghese N."/>
            <person name="Submissions S."/>
        </authorList>
    </citation>
    <scope>NUCLEOTIDE SEQUENCE [LARGE SCALE GENOMIC DNA]</scope>
    <source>
        <strain evidence="3">LMG 15572</strain>
    </source>
</reference>
<organism evidence="2 3">
    <name type="scientific">Streptococcus gallolyticus</name>
    <dbReference type="NCBI Taxonomy" id="315405"/>
    <lineage>
        <taxon>Bacteria</taxon>
        <taxon>Bacillati</taxon>
        <taxon>Bacillota</taxon>
        <taxon>Bacilli</taxon>
        <taxon>Lactobacillales</taxon>
        <taxon>Streptococcaceae</taxon>
        <taxon>Streptococcus</taxon>
    </lineage>
</organism>
<dbReference type="AlphaFoldDB" id="A0A1I7IZN7"/>
<dbReference type="InterPro" id="IPR002178">
    <property type="entry name" value="PTS_EIIA_type-2_dom"/>
</dbReference>
<dbReference type="SUPFAM" id="SSF55804">
    <property type="entry name" value="Phoshotransferase/anion transport protein"/>
    <property type="match status" value="1"/>
</dbReference>
<feature type="domain" description="PTS EIIA type-2" evidence="1">
    <location>
        <begin position="1"/>
        <end position="150"/>
    </location>
</feature>
<dbReference type="PANTHER" id="PTHR47738">
    <property type="entry name" value="PTS SYSTEM FRUCTOSE-LIKE EIIA COMPONENT-RELATED"/>
    <property type="match status" value="1"/>
</dbReference>
<dbReference type="Proteomes" id="UP000183629">
    <property type="component" value="Unassembled WGS sequence"/>
</dbReference>
<dbReference type="PANTHER" id="PTHR47738:SF3">
    <property type="entry name" value="PHOSPHOTRANSFERASE SYSTEM MANNITOL_FRUCTOSE-SPECIFIC IIA DOMAIN CONTAINING PROTEIN"/>
    <property type="match status" value="1"/>
</dbReference>
<dbReference type="Pfam" id="PF00359">
    <property type="entry name" value="PTS_EIIA_2"/>
    <property type="match status" value="1"/>
</dbReference>
<dbReference type="CDD" id="cd00211">
    <property type="entry name" value="PTS_IIA_fru"/>
    <property type="match status" value="1"/>
</dbReference>
<proteinExistence type="predicted"/>
<protein>
    <submittedName>
        <fullName evidence="2">PTS system IIA component, Gat family</fullName>
    </submittedName>
</protein>
<accession>A0A1I7IZN7</accession>
<evidence type="ECO:0000313" key="3">
    <source>
        <dbReference type="Proteomes" id="UP000183629"/>
    </source>
</evidence>
<dbReference type="InterPro" id="IPR016152">
    <property type="entry name" value="PTrfase/Anion_transptr"/>
</dbReference>
<dbReference type="RefSeq" id="WP_074658193.1">
    <property type="nucleotide sequence ID" value="NZ_FOLZ01000002.1"/>
</dbReference>
<evidence type="ECO:0000313" key="2">
    <source>
        <dbReference type="EMBL" id="SFU78388.1"/>
    </source>
</evidence>
<dbReference type="InterPro" id="IPR051541">
    <property type="entry name" value="PTS_SugarTrans_NitroReg"/>
</dbReference>
<dbReference type="PROSITE" id="PS51094">
    <property type="entry name" value="PTS_EIIA_TYPE_2"/>
    <property type="match status" value="1"/>
</dbReference>
<dbReference type="Gene3D" id="3.40.930.10">
    <property type="entry name" value="Mannitol-specific EII, Chain A"/>
    <property type="match status" value="1"/>
</dbReference>
<sequence length="150" mass="16431">MVYVVVNDADETVNDYQSAIRFAGEALFEVNNIKSDYIQACIDREVDFPTGLSLASGQGVAMPHGNSDFVTEDSVSVVRLSKPVAFGLMEDKNQKVDVTLVFNLALSSGKQHIAVLRKVIALFQDDVFIKKCQKNSVEEVASDIKAKLDS</sequence>
<gene>
    <name evidence="2" type="ORF">SAMN05660328_10729</name>
</gene>
<evidence type="ECO:0000259" key="1">
    <source>
        <dbReference type="PROSITE" id="PS51094"/>
    </source>
</evidence>